<dbReference type="AlphaFoldDB" id="A0A9W7A5D6"/>
<proteinExistence type="predicted"/>
<reference evidence="1" key="1">
    <citation type="submission" date="2022-07" db="EMBL/GenBank/DDBJ databases">
        <title>Genome analysis of Parmales, a sister group of diatoms, reveals the evolutionary specialization of diatoms from phago-mixotrophs to photoautotrophs.</title>
        <authorList>
            <person name="Ban H."/>
            <person name="Sato S."/>
            <person name="Yoshikawa S."/>
            <person name="Kazumasa Y."/>
            <person name="Nakamura Y."/>
            <person name="Ichinomiya M."/>
            <person name="Saitoh K."/>
            <person name="Sato N."/>
            <person name="Blanc-Mathieu R."/>
            <person name="Endo H."/>
            <person name="Kuwata A."/>
            <person name="Ogata H."/>
        </authorList>
    </citation>
    <scope>NUCLEOTIDE SEQUENCE</scope>
</reference>
<gene>
    <name evidence="1" type="ORF">TrRE_jg2868</name>
</gene>
<protein>
    <submittedName>
        <fullName evidence="1">Uncharacterized protein</fullName>
    </submittedName>
</protein>
<accession>A0A9W7A5D6</accession>
<sequence>MIAPTCRNALTGAIISGGDLFVSRTSLFTSTLCLLSPGPPSLSLNVLDPSPPGVSGWLSTTVDSCGECRGFEYVGRGGEGVEGKVIERGRTKGVKVARVVKGVFEKTLVNLVDV</sequence>
<dbReference type="EMBL" id="BRXZ01001097">
    <property type="protein sequence ID" value="GMH62259.1"/>
    <property type="molecule type" value="Genomic_DNA"/>
</dbReference>
<dbReference type="Proteomes" id="UP001165082">
    <property type="component" value="Unassembled WGS sequence"/>
</dbReference>
<comment type="caution">
    <text evidence="1">The sequence shown here is derived from an EMBL/GenBank/DDBJ whole genome shotgun (WGS) entry which is preliminary data.</text>
</comment>
<evidence type="ECO:0000313" key="1">
    <source>
        <dbReference type="EMBL" id="GMH62259.1"/>
    </source>
</evidence>
<name>A0A9W7A5D6_9STRA</name>
<evidence type="ECO:0000313" key="2">
    <source>
        <dbReference type="Proteomes" id="UP001165082"/>
    </source>
</evidence>
<keyword evidence="2" id="KW-1185">Reference proteome</keyword>
<organism evidence="1 2">
    <name type="scientific">Triparma retinervis</name>
    <dbReference type="NCBI Taxonomy" id="2557542"/>
    <lineage>
        <taxon>Eukaryota</taxon>
        <taxon>Sar</taxon>
        <taxon>Stramenopiles</taxon>
        <taxon>Ochrophyta</taxon>
        <taxon>Bolidophyceae</taxon>
        <taxon>Parmales</taxon>
        <taxon>Triparmaceae</taxon>
        <taxon>Triparma</taxon>
    </lineage>
</organism>